<organism evidence="2 3">
    <name type="scientific">Vibrio tasmaniensis</name>
    <dbReference type="NCBI Taxonomy" id="212663"/>
    <lineage>
        <taxon>Bacteria</taxon>
        <taxon>Pseudomonadati</taxon>
        <taxon>Pseudomonadota</taxon>
        <taxon>Gammaproteobacteria</taxon>
        <taxon>Vibrionales</taxon>
        <taxon>Vibrionaceae</taxon>
        <taxon>Vibrio</taxon>
    </lineage>
</organism>
<evidence type="ECO:0000313" key="2">
    <source>
        <dbReference type="EMBL" id="TKG35086.1"/>
    </source>
</evidence>
<evidence type="ECO:0000313" key="3">
    <source>
        <dbReference type="Proteomes" id="UP000308018"/>
    </source>
</evidence>
<dbReference type="Pfam" id="PF11012">
    <property type="entry name" value="DUF2850"/>
    <property type="match status" value="1"/>
</dbReference>
<name>A0AB38NT97_9VIBR</name>
<keyword evidence="1" id="KW-1133">Transmembrane helix</keyword>
<dbReference type="EMBL" id="SYVV01000008">
    <property type="protein sequence ID" value="TKG35086.1"/>
    <property type="molecule type" value="Genomic_DNA"/>
</dbReference>
<sequence length="162" mass="18588">MSRKRMQKNPVRKSKIDELAKGLYSGAEQRNKPKLRRKLIERSLMVLALVGSFAVASLFADVFYRVQDAITPNSQIYGTWVEQAVARYAADEFVLSENGVSVRGSVVSTHFDFDGKYFEYKAGNKTYHFRLTNSDKTEMMLVSDNHYNPVFRLKGYIDNSVR</sequence>
<proteinExistence type="predicted"/>
<keyword evidence="1" id="KW-0812">Transmembrane</keyword>
<dbReference type="RefSeq" id="WP_102258207.1">
    <property type="nucleotide sequence ID" value="NZ_MDBP01000062.1"/>
</dbReference>
<feature type="transmembrane region" description="Helical" evidence="1">
    <location>
        <begin position="44"/>
        <end position="64"/>
    </location>
</feature>
<gene>
    <name evidence="2" type="ORF">FC057_06735</name>
</gene>
<dbReference type="InterPro" id="IPR021271">
    <property type="entry name" value="DUF2850"/>
</dbReference>
<reference evidence="2 3" key="1">
    <citation type="submission" date="2019-04" db="EMBL/GenBank/DDBJ databases">
        <title>A reverse ecology approach based on a biological definition of microbial populations.</title>
        <authorList>
            <person name="Arevalo P."/>
            <person name="Vaninsberghe D."/>
            <person name="Elsherbini J."/>
            <person name="Gore J."/>
            <person name="Polz M."/>
        </authorList>
    </citation>
    <scope>NUCLEOTIDE SEQUENCE [LARGE SCALE GENOMIC DNA]</scope>
    <source>
        <strain evidence="2 3">10N.222.45.A8</strain>
    </source>
</reference>
<protein>
    <submittedName>
        <fullName evidence="2">DUF2850 domain-containing protein</fullName>
    </submittedName>
</protein>
<dbReference type="Proteomes" id="UP000308018">
    <property type="component" value="Unassembled WGS sequence"/>
</dbReference>
<dbReference type="AlphaFoldDB" id="A0AB38NT97"/>
<evidence type="ECO:0000256" key="1">
    <source>
        <dbReference type="SAM" id="Phobius"/>
    </source>
</evidence>
<comment type="caution">
    <text evidence="2">The sequence shown here is derived from an EMBL/GenBank/DDBJ whole genome shotgun (WGS) entry which is preliminary data.</text>
</comment>
<keyword evidence="1" id="KW-0472">Membrane</keyword>
<accession>A0AB38NT97</accession>